<dbReference type="InterPro" id="IPR051477">
    <property type="entry name" value="Expansin_CellWall"/>
</dbReference>
<accession>A0ABQ7K7V3</accession>
<dbReference type="CDD" id="cd22191">
    <property type="entry name" value="DPBB_RlpA_EXP_N-like"/>
    <property type="match status" value="1"/>
</dbReference>
<dbReference type="EMBL" id="JAAAIM010000168">
    <property type="protein sequence ID" value="KAG0293140.1"/>
    <property type="molecule type" value="Genomic_DNA"/>
</dbReference>
<dbReference type="InterPro" id="IPR009009">
    <property type="entry name" value="RlpA-like_DPBB"/>
</dbReference>
<sequence length="144" mass="15635">MVKFVPTLLVAATLAVASFTTAAPVKKGNATAEPKVKAASSEYTGKATWFTDSYGSCNYHWNGYEENIVALNAHQMGSQSWGNSECNREVLIKNKANGKTVQARIVDKCPGDQCAYGSLDLSPKAFETIGDLDTGILNIEWYYV</sequence>
<protein>
    <recommendedName>
        <fullName evidence="3">RlpA-like protein double-psi beta-barrel domain-containing protein</fullName>
    </recommendedName>
</protein>
<dbReference type="InterPro" id="IPR036908">
    <property type="entry name" value="RlpA-like_sf"/>
</dbReference>
<feature type="chain" id="PRO_5045198987" description="RlpA-like protein double-psi beta-barrel domain-containing protein" evidence="2">
    <location>
        <begin position="23"/>
        <end position="144"/>
    </location>
</feature>
<evidence type="ECO:0000313" key="4">
    <source>
        <dbReference type="EMBL" id="KAG0293140.1"/>
    </source>
</evidence>
<proteinExistence type="predicted"/>
<feature type="domain" description="RlpA-like protein double-psi beta-barrel" evidence="3">
    <location>
        <begin position="87"/>
        <end position="140"/>
    </location>
</feature>
<dbReference type="PANTHER" id="PTHR31836:SF25">
    <property type="entry name" value="RLPA-LIKE PROTEIN DOUBLE-PSI BETA-BARREL DOMAIN-CONTAINING PROTEIN"/>
    <property type="match status" value="1"/>
</dbReference>
<gene>
    <name evidence="4" type="ORF">BGZ96_003243</name>
</gene>
<dbReference type="Pfam" id="PF03330">
    <property type="entry name" value="DPBB_1"/>
    <property type="match status" value="1"/>
</dbReference>
<keyword evidence="1 2" id="KW-0732">Signal</keyword>
<evidence type="ECO:0000313" key="5">
    <source>
        <dbReference type="Proteomes" id="UP001194696"/>
    </source>
</evidence>
<feature type="signal peptide" evidence="2">
    <location>
        <begin position="1"/>
        <end position="22"/>
    </location>
</feature>
<dbReference type="PANTHER" id="PTHR31836">
    <property type="match status" value="1"/>
</dbReference>
<name>A0ABQ7K7V3_9FUNG</name>
<organism evidence="4 5">
    <name type="scientific">Linnemannia gamsii</name>
    <dbReference type="NCBI Taxonomy" id="64522"/>
    <lineage>
        <taxon>Eukaryota</taxon>
        <taxon>Fungi</taxon>
        <taxon>Fungi incertae sedis</taxon>
        <taxon>Mucoromycota</taxon>
        <taxon>Mortierellomycotina</taxon>
        <taxon>Mortierellomycetes</taxon>
        <taxon>Mortierellales</taxon>
        <taxon>Mortierellaceae</taxon>
        <taxon>Linnemannia</taxon>
    </lineage>
</organism>
<evidence type="ECO:0000259" key="3">
    <source>
        <dbReference type="Pfam" id="PF03330"/>
    </source>
</evidence>
<dbReference type="Gene3D" id="2.40.40.10">
    <property type="entry name" value="RlpA-like domain"/>
    <property type="match status" value="1"/>
</dbReference>
<reference evidence="4 5" key="1">
    <citation type="journal article" date="2020" name="Fungal Divers.">
        <title>Resolving the Mortierellaceae phylogeny through synthesis of multi-gene phylogenetics and phylogenomics.</title>
        <authorList>
            <person name="Vandepol N."/>
            <person name="Liber J."/>
            <person name="Desiro A."/>
            <person name="Na H."/>
            <person name="Kennedy M."/>
            <person name="Barry K."/>
            <person name="Grigoriev I.V."/>
            <person name="Miller A.N."/>
            <person name="O'Donnell K."/>
            <person name="Stajich J.E."/>
            <person name="Bonito G."/>
        </authorList>
    </citation>
    <scope>NUCLEOTIDE SEQUENCE [LARGE SCALE GENOMIC DNA]</scope>
    <source>
        <strain evidence="4 5">AD045</strain>
    </source>
</reference>
<evidence type="ECO:0000256" key="2">
    <source>
        <dbReference type="SAM" id="SignalP"/>
    </source>
</evidence>
<dbReference type="Proteomes" id="UP001194696">
    <property type="component" value="Unassembled WGS sequence"/>
</dbReference>
<comment type="caution">
    <text evidence="4">The sequence shown here is derived from an EMBL/GenBank/DDBJ whole genome shotgun (WGS) entry which is preliminary data.</text>
</comment>
<evidence type="ECO:0000256" key="1">
    <source>
        <dbReference type="ARBA" id="ARBA00022729"/>
    </source>
</evidence>
<dbReference type="SUPFAM" id="SSF50685">
    <property type="entry name" value="Barwin-like endoglucanases"/>
    <property type="match status" value="1"/>
</dbReference>
<keyword evidence="5" id="KW-1185">Reference proteome</keyword>